<evidence type="ECO:0000313" key="1">
    <source>
        <dbReference type="EMBL" id="MFC6081041.1"/>
    </source>
</evidence>
<proteinExistence type="predicted"/>
<dbReference type="InterPro" id="IPR023214">
    <property type="entry name" value="HAD_sf"/>
</dbReference>
<sequence>MASSPVDTIAIDFDCIASVTSDGNLGAPAPGALDGLRALQQRYAVYILTSRDPEQAREWFTDLGANVTLDETCDTCEGRITPTPCAECGGHGLCHAWRDQRRILITNHKLPADAYLDAHAIRFISWTQALRDLLPDQAREAQHNRIVDAWIRAWPDLDPAHLGKFATLALDAIDGRVS</sequence>
<dbReference type="EMBL" id="JBHSRF010000007">
    <property type="protein sequence ID" value="MFC6081041.1"/>
    <property type="molecule type" value="Genomic_DNA"/>
</dbReference>
<accession>A0ABW1ND74</accession>
<evidence type="ECO:0008006" key="3">
    <source>
        <dbReference type="Google" id="ProtNLM"/>
    </source>
</evidence>
<protein>
    <recommendedName>
        <fullName evidence="3">HAD family hydrolase</fullName>
    </recommendedName>
</protein>
<keyword evidence="2" id="KW-1185">Reference proteome</keyword>
<evidence type="ECO:0000313" key="2">
    <source>
        <dbReference type="Proteomes" id="UP001596137"/>
    </source>
</evidence>
<dbReference type="RefSeq" id="WP_380748450.1">
    <property type="nucleotide sequence ID" value="NZ_JBHSRF010000007.1"/>
</dbReference>
<gene>
    <name evidence="1" type="ORF">ACFP1K_07700</name>
</gene>
<dbReference type="Gene3D" id="3.40.50.1000">
    <property type="entry name" value="HAD superfamily/HAD-like"/>
    <property type="match status" value="1"/>
</dbReference>
<comment type="caution">
    <text evidence="1">The sequence shown here is derived from an EMBL/GenBank/DDBJ whole genome shotgun (WGS) entry which is preliminary data.</text>
</comment>
<reference evidence="2" key="1">
    <citation type="journal article" date="2019" name="Int. J. Syst. Evol. Microbiol.">
        <title>The Global Catalogue of Microorganisms (GCM) 10K type strain sequencing project: providing services to taxonomists for standard genome sequencing and annotation.</title>
        <authorList>
            <consortium name="The Broad Institute Genomics Platform"/>
            <consortium name="The Broad Institute Genome Sequencing Center for Infectious Disease"/>
            <person name="Wu L."/>
            <person name="Ma J."/>
        </authorList>
    </citation>
    <scope>NUCLEOTIDE SEQUENCE [LARGE SCALE GENOMIC DNA]</scope>
    <source>
        <strain evidence="2">JCM 30346</strain>
    </source>
</reference>
<name>A0ABW1ND74_9ACTN</name>
<organism evidence="1 2">
    <name type="scientific">Sphaerisporangium aureirubrum</name>
    <dbReference type="NCBI Taxonomy" id="1544736"/>
    <lineage>
        <taxon>Bacteria</taxon>
        <taxon>Bacillati</taxon>
        <taxon>Actinomycetota</taxon>
        <taxon>Actinomycetes</taxon>
        <taxon>Streptosporangiales</taxon>
        <taxon>Streptosporangiaceae</taxon>
        <taxon>Sphaerisporangium</taxon>
    </lineage>
</organism>
<dbReference type="Proteomes" id="UP001596137">
    <property type="component" value="Unassembled WGS sequence"/>
</dbReference>